<protein>
    <submittedName>
        <fullName evidence="2">Uncharacterized protein</fullName>
    </submittedName>
</protein>
<name>A0A0S4TS10_RALSL</name>
<accession>A0A0S4TS10</accession>
<evidence type="ECO:0000313" key="2">
    <source>
        <dbReference type="EMBL" id="CUV12287.1"/>
    </source>
</evidence>
<proteinExistence type="predicted"/>
<dbReference type="EMBL" id="LN899819">
    <property type="protein sequence ID" value="CUV12287.1"/>
    <property type="molecule type" value="Genomic_DNA"/>
</dbReference>
<sequence length="113" mass="12207">MAWRRWALAKSRHDIGSPPNEKRRPEVASARGGGRGSALVAQVQAEPDRIDLESSKTCVNVSDSVLALLTLISVPGDCRVPGSRELVVVASGVAESIGRMWNQRTAMMLRLQA</sequence>
<evidence type="ECO:0000256" key="1">
    <source>
        <dbReference type="SAM" id="MobiDB-lite"/>
    </source>
</evidence>
<gene>
    <name evidence="2" type="ORF">RUN39_v1_330069</name>
</gene>
<dbReference type="AlphaFoldDB" id="A0A0S4TS10"/>
<feature type="region of interest" description="Disordered" evidence="1">
    <location>
        <begin position="1"/>
        <end position="35"/>
    </location>
</feature>
<feature type="compositionally biased region" description="Basic and acidic residues" evidence="1">
    <location>
        <begin position="11"/>
        <end position="26"/>
    </location>
</feature>
<reference evidence="2" key="1">
    <citation type="submission" date="2015-10" db="EMBL/GenBank/DDBJ databases">
        <authorList>
            <person name="Gilbert D.G."/>
        </authorList>
    </citation>
    <scope>NUCLEOTIDE SEQUENCE</scope>
    <source>
        <strain evidence="2">Phyl III-seqv23</strain>
    </source>
</reference>
<organism evidence="2">
    <name type="scientific">Ralstonia solanacearum</name>
    <name type="common">Pseudomonas solanacearum</name>
    <dbReference type="NCBI Taxonomy" id="305"/>
    <lineage>
        <taxon>Bacteria</taxon>
        <taxon>Pseudomonadati</taxon>
        <taxon>Pseudomonadota</taxon>
        <taxon>Betaproteobacteria</taxon>
        <taxon>Burkholderiales</taxon>
        <taxon>Burkholderiaceae</taxon>
        <taxon>Ralstonia</taxon>
        <taxon>Ralstonia solanacearum species complex</taxon>
    </lineage>
</organism>